<evidence type="ECO:0000313" key="2">
    <source>
        <dbReference type="Proteomes" id="UP001139366"/>
    </source>
</evidence>
<dbReference type="RefSeq" id="WP_223706118.1">
    <property type="nucleotide sequence ID" value="NZ_JAINUY010000003.1"/>
</dbReference>
<protein>
    <recommendedName>
        <fullName evidence="3">Lipoprotein</fullName>
    </recommendedName>
</protein>
<proteinExistence type="predicted"/>
<sequence>MSLNLKIYLSLLFFGLLIISCDHKRTTNEDVLFIVEDFNAVKDSVLKIKLVNNSDRNYYITLDTTRTYNYSGFNEGLNSSIILKPFIYNQDEPVPLRGESFVNKTTAPRKDGCIESEVVKSNRFYKDYITLKNAILLKSNSSKILTIPFSLKFKTCFSSYHYDLKRQKNNEFILEYKMSQKTLESHVDPKTRDSLIKKGYYPYYDAIVSNEANIVFE</sequence>
<accession>A0A9X1HBM8</accession>
<reference evidence="1 2" key="1">
    <citation type="journal article" date="2023" name="Antonie Van Leeuwenhoek">
        <title>Flavobacterium potami sp. nov., a multi-metal resistance genes harbouring bacterium isolated from shallow river silt.</title>
        <authorList>
            <person name="Li S."/>
            <person name="Mao S."/>
            <person name="Mu W."/>
            <person name="Guo B."/>
            <person name="Li C."/>
            <person name="Zhu Q."/>
            <person name="Hou X."/>
            <person name="Zhao Y."/>
            <person name="Wei S."/>
            <person name="Liu H."/>
            <person name="Liu A."/>
        </authorList>
    </citation>
    <scope>NUCLEOTIDE SEQUENCE [LARGE SCALE GENOMIC DNA]</scope>
    <source>
        <strain evidence="1 2">17A</strain>
    </source>
</reference>
<comment type="caution">
    <text evidence="1">The sequence shown here is derived from an EMBL/GenBank/DDBJ whole genome shotgun (WGS) entry which is preliminary data.</text>
</comment>
<keyword evidence="2" id="KW-1185">Reference proteome</keyword>
<evidence type="ECO:0000313" key="1">
    <source>
        <dbReference type="EMBL" id="MBZ4035494.1"/>
    </source>
</evidence>
<dbReference type="PROSITE" id="PS51257">
    <property type="entry name" value="PROKAR_LIPOPROTEIN"/>
    <property type="match status" value="1"/>
</dbReference>
<dbReference type="EMBL" id="JAINUY010000003">
    <property type="protein sequence ID" value="MBZ4035494.1"/>
    <property type="molecule type" value="Genomic_DNA"/>
</dbReference>
<organism evidence="1 2">
    <name type="scientific">Flavobacterium potami</name>
    <dbReference type="NCBI Taxonomy" id="2872310"/>
    <lineage>
        <taxon>Bacteria</taxon>
        <taxon>Pseudomonadati</taxon>
        <taxon>Bacteroidota</taxon>
        <taxon>Flavobacteriia</taxon>
        <taxon>Flavobacteriales</taxon>
        <taxon>Flavobacteriaceae</taxon>
        <taxon>Flavobacterium</taxon>
    </lineage>
</organism>
<evidence type="ECO:0008006" key="3">
    <source>
        <dbReference type="Google" id="ProtNLM"/>
    </source>
</evidence>
<dbReference type="Proteomes" id="UP001139366">
    <property type="component" value="Unassembled WGS sequence"/>
</dbReference>
<name>A0A9X1HBM8_9FLAO</name>
<dbReference type="AlphaFoldDB" id="A0A9X1HBM8"/>
<gene>
    <name evidence="1" type="ORF">K6T82_12000</name>
</gene>